<dbReference type="InterPro" id="IPR027417">
    <property type="entry name" value="P-loop_NTPase"/>
</dbReference>
<keyword evidence="2" id="KW-0547">Nucleotide-binding</keyword>
<evidence type="ECO:0000256" key="2">
    <source>
        <dbReference type="ARBA" id="ARBA00022741"/>
    </source>
</evidence>
<dbReference type="GO" id="GO:0005524">
    <property type="term" value="F:ATP binding"/>
    <property type="evidence" value="ECO:0007669"/>
    <property type="project" value="UniProtKB-KW"/>
</dbReference>
<organism evidence="5 6">
    <name type="scientific">Aminivibrio pyruvatiphilus</name>
    <dbReference type="NCBI Taxonomy" id="1005740"/>
    <lineage>
        <taxon>Bacteria</taxon>
        <taxon>Thermotogati</taxon>
        <taxon>Synergistota</taxon>
        <taxon>Synergistia</taxon>
        <taxon>Synergistales</taxon>
        <taxon>Aminobacteriaceae</taxon>
        <taxon>Aminivibrio</taxon>
    </lineage>
</organism>
<sequence length="267" mass="29040">MTAAGRPLLEVTGLTKTFGGIRAVDRFSFGVREGSVTGIIGPNGAGKTTVFNLVTGIYRPTEGTILFEGEEMGGLRPDAIVRKGIARTFQNIRLFNRRTCLENVLTPLLQREPCSFLGALLGTPGTRRMERELHDRAMGLLASLGLERYADWQANTLPYGLQRKLEIARALATEPKLLLLDEPAAGMNPEETRSLAVLVSEVREKFSVTILLIEHHMDLVMNICSPIVVMNFGALLAAGTPDEVRANPDVVAAYLGKGKKSHDRTAG</sequence>
<accession>A0A4V3HG01</accession>
<proteinExistence type="predicted"/>
<evidence type="ECO:0000256" key="3">
    <source>
        <dbReference type="ARBA" id="ARBA00022840"/>
    </source>
</evidence>
<dbReference type="InterPro" id="IPR003439">
    <property type="entry name" value="ABC_transporter-like_ATP-bd"/>
</dbReference>
<dbReference type="SMART" id="SM00382">
    <property type="entry name" value="AAA"/>
    <property type="match status" value="1"/>
</dbReference>
<dbReference type="PROSITE" id="PS50893">
    <property type="entry name" value="ABC_TRANSPORTER_2"/>
    <property type="match status" value="1"/>
</dbReference>
<dbReference type="Proteomes" id="UP000295066">
    <property type="component" value="Unassembled WGS sequence"/>
</dbReference>
<gene>
    <name evidence="5" type="ORF">C8D99_11359</name>
</gene>
<name>A0A4V3HG01_9BACT</name>
<feature type="domain" description="ABC transporter" evidence="4">
    <location>
        <begin position="9"/>
        <end position="257"/>
    </location>
</feature>
<keyword evidence="1" id="KW-0813">Transport</keyword>
<dbReference type="GO" id="GO:0016887">
    <property type="term" value="F:ATP hydrolysis activity"/>
    <property type="evidence" value="ECO:0007669"/>
    <property type="project" value="InterPro"/>
</dbReference>
<dbReference type="RefSeq" id="WP_133958017.1">
    <property type="nucleotide sequence ID" value="NZ_SORI01000013.1"/>
</dbReference>
<keyword evidence="6" id="KW-1185">Reference proteome</keyword>
<dbReference type="Pfam" id="PF00005">
    <property type="entry name" value="ABC_tran"/>
    <property type="match status" value="1"/>
</dbReference>
<dbReference type="InterPro" id="IPR003593">
    <property type="entry name" value="AAA+_ATPase"/>
</dbReference>
<dbReference type="AlphaFoldDB" id="A0A4V3HG01"/>
<dbReference type="InterPro" id="IPR032823">
    <property type="entry name" value="BCA_ABC_TP_C"/>
</dbReference>
<dbReference type="Pfam" id="PF12399">
    <property type="entry name" value="BCA_ABC_TP_C"/>
    <property type="match status" value="1"/>
</dbReference>
<dbReference type="SUPFAM" id="SSF52540">
    <property type="entry name" value="P-loop containing nucleoside triphosphate hydrolases"/>
    <property type="match status" value="1"/>
</dbReference>
<dbReference type="GO" id="GO:0005886">
    <property type="term" value="C:plasma membrane"/>
    <property type="evidence" value="ECO:0007669"/>
    <property type="project" value="TreeGrafter"/>
</dbReference>
<dbReference type="PANTHER" id="PTHR45772:SF9">
    <property type="entry name" value="CONSERVED COMPONENT OF ABC TRANSPORTER FOR NATURAL AMINO ACIDS"/>
    <property type="match status" value="1"/>
</dbReference>
<evidence type="ECO:0000256" key="1">
    <source>
        <dbReference type="ARBA" id="ARBA00022448"/>
    </source>
</evidence>
<keyword evidence="3 5" id="KW-0067">ATP-binding</keyword>
<dbReference type="InterPro" id="IPR051120">
    <property type="entry name" value="ABC_AA/LPS_Transport"/>
</dbReference>
<dbReference type="OrthoDB" id="9805514at2"/>
<dbReference type="CDD" id="cd03219">
    <property type="entry name" value="ABC_Mj1267_LivG_branched"/>
    <property type="match status" value="1"/>
</dbReference>
<dbReference type="PANTHER" id="PTHR45772">
    <property type="entry name" value="CONSERVED COMPONENT OF ABC TRANSPORTER FOR NATURAL AMINO ACIDS-RELATED"/>
    <property type="match status" value="1"/>
</dbReference>
<evidence type="ECO:0000259" key="4">
    <source>
        <dbReference type="PROSITE" id="PS50893"/>
    </source>
</evidence>
<evidence type="ECO:0000313" key="5">
    <source>
        <dbReference type="EMBL" id="TDY59481.1"/>
    </source>
</evidence>
<dbReference type="EMBL" id="SORI01000013">
    <property type="protein sequence ID" value="TDY59481.1"/>
    <property type="molecule type" value="Genomic_DNA"/>
</dbReference>
<dbReference type="Gene3D" id="3.40.50.300">
    <property type="entry name" value="P-loop containing nucleotide triphosphate hydrolases"/>
    <property type="match status" value="1"/>
</dbReference>
<comment type="caution">
    <text evidence="5">The sequence shown here is derived from an EMBL/GenBank/DDBJ whole genome shotgun (WGS) entry which is preliminary data.</text>
</comment>
<evidence type="ECO:0000313" key="6">
    <source>
        <dbReference type="Proteomes" id="UP000295066"/>
    </source>
</evidence>
<dbReference type="FunFam" id="3.40.50.300:FF:000421">
    <property type="entry name" value="Branched-chain amino acid ABC transporter ATP-binding protein"/>
    <property type="match status" value="1"/>
</dbReference>
<reference evidence="5 6" key="1">
    <citation type="submission" date="2019-03" db="EMBL/GenBank/DDBJ databases">
        <title>Genomic Encyclopedia of Type Strains, Phase IV (KMG-IV): sequencing the most valuable type-strain genomes for metagenomic binning, comparative biology and taxonomic classification.</title>
        <authorList>
            <person name="Goeker M."/>
        </authorList>
    </citation>
    <scope>NUCLEOTIDE SEQUENCE [LARGE SCALE GENOMIC DNA]</scope>
    <source>
        <strain evidence="5 6">DSM 25964</strain>
    </source>
</reference>
<protein>
    <submittedName>
        <fullName evidence="5">Amino acid/amide ABC transporter ATP-binding protein 1 (HAAT family)</fullName>
    </submittedName>
</protein>